<organism evidence="1 2">
    <name type="scientific">Dallia pectoralis</name>
    <name type="common">Alaska blackfish</name>
    <dbReference type="NCBI Taxonomy" id="75939"/>
    <lineage>
        <taxon>Eukaryota</taxon>
        <taxon>Metazoa</taxon>
        <taxon>Chordata</taxon>
        <taxon>Craniata</taxon>
        <taxon>Vertebrata</taxon>
        <taxon>Euteleostomi</taxon>
        <taxon>Actinopterygii</taxon>
        <taxon>Neopterygii</taxon>
        <taxon>Teleostei</taxon>
        <taxon>Protacanthopterygii</taxon>
        <taxon>Esociformes</taxon>
        <taxon>Umbridae</taxon>
        <taxon>Dallia</taxon>
    </lineage>
</organism>
<accession>A0ACC2FQH6</accession>
<comment type="caution">
    <text evidence="1">The sequence shown here is derived from an EMBL/GenBank/DDBJ whole genome shotgun (WGS) entry which is preliminary data.</text>
</comment>
<dbReference type="EMBL" id="CM055751">
    <property type="protein sequence ID" value="KAJ7993537.1"/>
    <property type="molecule type" value="Genomic_DNA"/>
</dbReference>
<reference evidence="1" key="1">
    <citation type="submission" date="2021-05" db="EMBL/GenBank/DDBJ databases">
        <authorList>
            <person name="Pan Q."/>
            <person name="Jouanno E."/>
            <person name="Zahm M."/>
            <person name="Klopp C."/>
            <person name="Cabau C."/>
            <person name="Louis A."/>
            <person name="Berthelot C."/>
            <person name="Parey E."/>
            <person name="Roest Crollius H."/>
            <person name="Montfort J."/>
            <person name="Robinson-Rechavi M."/>
            <person name="Bouchez O."/>
            <person name="Lampietro C."/>
            <person name="Lopez Roques C."/>
            <person name="Donnadieu C."/>
            <person name="Postlethwait J."/>
            <person name="Bobe J."/>
            <person name="Dillon D."/>
            <person name="Chandos A."/>
            <person name="von Hippel F."/>
            <person name="Guiguen Y."/>
        </authorList>
    </citation>
    <scope>NUCLEOTIDE SEQUENCE</scope>
    <source>
        <strain evidence="1">YG-Jan2019</strain>
    </source>
</reference>
<evidence type="ECO:0000313" key="2">
    <source>
        <dbReference type="Proteomes" id="UP001157502"/>
    </source>
</evidence>
<name>A0ACC2FQH6_DALPE</name>
<dbReference type="Proteomes" id="UP001157502">
    <property type="component" value="Chromosome 24"/>
</dbReference>
<keyword evidence="2" id="KW-1185">Reference proteome</keyword>
<sequence>MDSFKMDSSSYLPAPLASPAFMVLASTAESGRDASIPCQAPRPFGVPISEKDLHLPFHHGSYSFTSMFHRQGPVSSHGPFPARDFPTSLLHLHPQFQPPNLDCSSMGVLNHSGVGAFRPFSPPEERDSRGYQSAFTPAKRLKGCYTDSDGTEYDFGGGRVLSASPGSLKAPEDPGRKMFAGSVLLSDRETSSSPESTSEPCKGPVGFDSHAPLCPVCLAVLRPGELQDHMDQEMSRLAQIHIRISKLKRRRTEHDQDILVNLRGDEPDWIEQRRIHMTSILVKGPVLTHSGVKEVFDSDGDLDVDGDDTLEYGGAQYTEADIITCSGHEPGELGDVDQLRGAGLNGGTLSNRVTPEHSKWTTQGSPSTSHVDTSQLDFSMSSSHRSCINRNIETLPEGSALTSLDALKIRIRDLEKQLSRGDQYKCLICMDTYSTPLASIQCWHIHCEECWLRSLGVKKLCPQCNTITSPDSRTRAISIMSGPRPVVLSGPSGVGKSTLLKMLLKDYEGVFGFSVSHTTRSPRPGEVDGKDYHFSNREAMQGDIDDGKFLETAEFSGNLYGTSKSSVDDVRAQGLICILDVDIQGVRNIKQTDLDPIYVSIQPPSMEILEKRLRDRNTETEESLEKRLEAARVDMELSNEPGLFDIVIVNNEVEETFEKLQSVLIEEITKVQSMKKERSNSITSGPRPFVISGPSGAGKSTLLKKLLKDYKGVFGFSVSHTTREARPGEVGGKDYHFTNREAMQKNIDKGEFIETDEFAGTLYGTSKRAVEDVRAKGLICVLDVDIEGVRIIKETDLDPIYVSIQPPSIEVLEERLRARANYTEEKLQSRLEAARTEMKECNEPGLFDIVIVNDDLDEAYEKLQSVLKEEIAKVHDRK</sequence>
<proteinExistence type="predicted"/>
<evidence type="ECO:0000313" key="1">
    <source>
        <dbReference type="EMBL" id="KAJ7993537.1"/>
    </source>
</evidence>
<protein>
    <submittedName>
        <fullName evidence="1">Uncharacterized protein</fullName>
    </submittedName>
</protein>
<gene>
    <name evidence="1" type="ORF">DPEC_G00273440</name>
</gene>